<dbReference type="Pfam" id="PF13843">
    <property type="entry name" value="DDE_Tnp_1_7"/>
    <property type="match status" value="1"/>
</dbReference>
<dbReference type="EMBL" id="CAKOFQ010006666">
    <property type="protein sequence ID" value="CAH1956760.1"/>
    <property type="molecule type" value="Genomic_DNA"/>
</dbReference>
<dbReference type="Proteomes" id="UP001152888">
    <property type="component" value="Unassembled WGS sequence"/>
</dbReference>
<dbReference type="AlphaFoldDB" id="A0A9P0NWB9"/>
<dbReference type="PANTHER" id="PTHR46599:SF3">
    <property type="entry name" value="PIGGYBAC TRANSPOSABLE ELEMENT-DERIVED PROTEIN 4"/>
    <property type="match status" value="1"/>
</dbReference>
<evidence type="ECO:0000259" key="1">
    <source>
        <dbReference type="Pfam" id="PF13843"/>
    </source>
</evidence>
<keyword evidence="3" id="KW-1185">Reference proteome</keyword>
<dbReference type="OrthoDB" id="6743202at2759"/>
<evidence type="ECO:0000313" key="3">
    <source>
        <dbReference type="Proteomes" id="UP001152888"/>
    </source>
</evidence>
<organism evidence="2 3">
    <name type="scientific">Acanthoscelides obtectus</name>
    <name type="common">Bean weevil</name>
    <name type="synonym">Bruchus obtectus</name>
    <dbReference type="NCBI Taxonomy" id="200917"/>
    <lineage>
        <taxon>Eukaryota</taxon>
        <taxon>Metazoa</taxon>
        <taxon>Ecdysozoa</taxon>
        <taxon>Arthropoda</taxon>
        <taxon>Hexapoda</taxon>
        <taxon>Insecta</taxon>
        <taxon>Pterygota</taxon>
        <taxon>Neoptera</taxon>
        <taxon>Endopterygota</taxon>
        <taxon>Coleoptera</taxon>
        <taxon>Polyphaga</taxon>
        <taxon>Cucujiformia</taxon>
        <taxon>Chrysomeloidea</taxon>
        <taxon>Chrysomelidae</taxon>
        <taxon>Bruchinae</taxon>
        <taxon>Bruchini</taxon>
        <taxon>Acanthoscelides</taxon>
    </lineage>
</organism>
<feature type="domain" description="PiggyBac transposable element-derived protein" evidence="1">
    <location>
        <begin position="2"/>
        <end position="198"/>
    </location>
</feature>
<reference evidence="2" key="1">
    <citation type="submission" date="2022-03" db="EMBL/GenBank/DDBJ databases">
        <authorList>
            <person name="Sayadi A."/>
        </authorList>
    </citation>
    <scope>NUCLEOTIDE SEQUENCE</scope>
</reference>
<dbReference type="InterPro" id="IPR029526">
    <property type="entry name" value="PGBD"/>
</dbReference>
<gene>
    <name evidence="2" type="ORF">ACAOBT_LOCUS1708</name>
</gene>
<accession>A0A9P0NWB9</accession>
<evidence type="ECO:0000313" key="2">
    <source>
        <dbReference type="EMBL" id="CAH1956760.1"/>
    </source>
</evidence>
<comment type="caution">
    <text evidence="2">The sequence shown here is derived from an EMBL/GenBank/DDBJ whole genome shotgun (WGS) entry which is preliminary data.</text>
</comment>
<dbReference type="PANTHER" id="PTHR46599">
    <property type="entry name" value="PIGGYBAC TRANSPOSABLE ELEMENT-DERIVED PROTEIN 4"/>
    <property type="match status" value="1"/>
</dbReference>
<sequence>MKPIKRGFKIWALACSKTGYLVNFQIYQGKGESSSTEMLGERVVLELSKNFQNRGYCIYFDNFFTTIALMQKLLDRGLFGCGTVRQNRKNFPKHMLCTVKELSQNQSDSVASGEISVYKWKDRGVKSVAVASNRHNFLEKTEVLRTNKTGQRDNVTCPKAIADYNIHMGGVDLFDQYHENYSTSWKSRWWWIKFYIYI</sequence>
<protein>
    <recommendedName>
        <fullName evidence="1">PiggyBac transposable element-derived protein domain-containing protein</fullName>
    </recommendedName>
</protein>
<name>A0A9P0NWB9_ACAOB</name>
<proteinExistence type="predicted"/>